<dbReference type="PROSITE" id="PS50887">
    <property type="entry name" value="GGDEF"/>
    <property type="match status" value="1"/>
</dbReference>
<gene>
    <name evidence="3" type="ORF">CUV01_03525</name>
</gene>
<reference evidence="3 4" key="1">
    <citation type="submission" date="2017-12" db="EMBL/GenBank/DDBJ databases">
        <authorList>
            <person name="Hurst M.R.H."/>
        </authorList>
    </citation>
    <scope>NUCLEOTIDE SEQUENCE [LARGE SCALE GENOMIC DNA]</scope>
    <source>
        <strain evidence="3 4">BM15</strain>
    </source>
</reference>
<evidence type="ECO:0000313" key="4">
    <source>
        <dbReference type="Proteomes" id="UP000233742"/>
    </source>
</evidence>
<dbReference type="InterPro" id="IPR001633">
    <property type="entry name" value="EAL_dom"/>
</dbReference>
<dbReference type="SUPFAM" id="SSF141868">
    <property type="entry name" value="EAL domain-like"/>
    <property type="match status" value="1"/>
</dbReference>
<protein>
    <recommendedName>
        <fullName evidence="5">GGDEF domain-containing protein</fullName>
    </recommendedName>
</protein>
<dbReference type="CDD" id="cd01948">
    <property type="entry name" value="EAL"/>
    <property type="match status" value="1"/>
</dbReference>
<dbReference type="Proteomes" id="UP000233742">
    <property type="component" value="Chromosome"/>
</dbReference>
<feature type="domain" description="EAL" evidence="1">
    <location>
        <begin position="166"/>
        <end position="420"/>
    </location>
</feature>
<dbReference type="SMART" id="SM00052">
    <property type="entry name" value="EAL"/>
    <property type="match status" value="1"/>
</dbReference>
<dbReference type="EMBL" id="CP025408">
    <property type="protein sequence ID" value="AUH32571.1"/>
    <property type="molecule type" value="Genomic_DNA"/>
</dbReference>
<dbReference type="InterPro" id="IPR029787">
    <property type="entry name" value="Nucleotide_cyclase"/>
</dbReference>
<feature type="domain" description="GGDEF" evidence="2">
    <location>
        <begin position="27"/>
        <end position="162"/>
    </location>
</feature>
<dbReference type="InterPro" id="IPR043128">
    <property type="entry name" value="Rev_trsase/Diguanyl_cyclase"/>
</dbReference>
<name>A0A2K9F0A7_9RHOB</name>
<evidence type="ECO:0000259" key="2">
    <source>
        <dbReference type="PROSITE" id="PS50887"/>
    </source>
</evidence>
<dbReference type="InterPro" id="IPR000160">
    <property type="entry name" value="GGDEF_dom"/>
</dbReference>
<keyword evidence="4" id="KW-1185">Reference proteome</keyword>
<evidence type="ECO:0000259" key="1">
    <source>
        <dbReference type="PROSITE" id="PS50883"/>
    </source>
</evidence>
<dbReference type="GO" id="GO:0071111">
    <property type="term" value="F:cyclic-guanylate-specific phosphodiesterase activity"/>
    <property type="evidence" value="ECO:0007669"/>
    <property type="project" value="InterPro"/>
</dbReference>
<dbReference type="PROSITE" id="PS50883">
    <property type="entry name" value="EAL"/>
    <property type="match status" value="1"/>
</dbReference>
<evidence type="ECO:0000313" key="3">
    <source>
        <dbReference type="EMBL" id="AUH32571.1"/>
    </source>
</evidence>
<dbReference type="AlphaFoldDB" id="A0A2K9F0A7"/>
<dbReference type="KEGG" id="paro:CUV01_03525"/>
<dbReference type="Gene3D" id="3.30.70.270">
    <property type="match status" value="1"/>
</dbReference>
<dbReference type="Gene3D" id="3.20.20.450">
    <property type="entry name" value="EAL domain"/>
    <property type="match status" value="1"/>
</dbReference>
<proteinExistence type="predicted"/>
<dbReference type="Pfam" id="PF00563">
    <property type="entry name" value="EAL"/>
    <property type="match status" value="1"/>
</dbReference>
<dbReference type="PANTHER" id="PTHR33121:SF70">
    <property type="entry name" value="SIGNALING PROTEIN YKOW"/>
    <property type="match status" value="1"/>
</dbReference>
<dbReference type="InterPro" id="IPR035919">
    <property type="entry name" value="EAL_sf"/>
</dbReference>
<dbReference type="PANTHER" id="PTHR33121">
    <property type="entry name" value="CYCLIC DI-GMP PHOSPHODIESTERASE PDEF"/>
    <property type="match status" value="1"/>
</dbReference>
<organism evidence="3 4">
    <name type="scientific">Paracoccus tegillarcae</name>
    <dbReference type="NCBI Taxonomy" id="1529068"/>
    <lineage>
        <taxon>Bacteria</taxon>
        <taxon>Pseudomonadati</taxon>
        <taxon>Pseudomonadota</taxon>
        <taxon>Alphaproteobacteria</taxon>
        <taxon>Rhodobacterales</taxon>
        <taxon>Paracoccaceae</taxon>
        <taxon>Paracoccus</taxon>
    </lineage>
</organism>
<dbReference type="SUPFAM" id="SSF55073">
    <property type="entry name" value="Nucleotide cyclase"/>
    <property type="match status" value="1"/>
</dbReference>
<accession>A0A2K9F0A7</accession>
<dbReference type="InterPro" id="IPR050706">
    <property type="entry name" value="Cyclic-di-GMP_PDE-like"/>
</dbReference>
<evidence type="ECO:0008006" key="5">
    <source>
        <dbReference type="Google" id="ProtNLM"/>
    </source>
</evidence>
<sequence>MRMNSIIWLKERCLGRVARIFGRQPARDRIVLLLRLENLSPLADHLGQAGVAHLFAQLSMRMIDTVRPQDFVQNAAPGVFTILLRTRSEVEALRIAERLQQTCQAECPVNGITVKPVLTGVLVQNLDKPPRHVAQLVRCGMRHLNDNPVEQLGRIKLVAYDRNGCGDLIPATVKDAAIKGQIQAYFQPQVCCDTGDVTGFEALARWNHPVRGLLGPQDFIPSMNKADHNALTHAMLLQCLLALQLWDAQGWNIKNVSLNVEQSDLSDPAFVDMVLWELDRHEISRDRLIIEVLESIGPMNSSDQIRSNVMRLSQAGCLLDLDDFGIGYAGLGSLHHFGVNRIKIDRGFVTDCHRDPRQRRMVLAILAMAERLEIKTLAEGVETSDEHSYLAQIGCGFVQGYAVARPMPLDETGAFMSKFLDARPTLPKLSGRRAS</sequence>